<sequence length="109" mass="11968">MTKRERPDEAVQSITSAPEPLWEDVARRQRRYLWQMSLRAVCFVVAAVTWNVVPVWASLLMIVAATVLPYFAVLLANAGRENPGQGPTAVDRPAIAAAPAPTRVLEGGW</sequence>
<keyword evidence="1" id="KW-0812">Transmembrane</keyword>
<dbReference type="RefSeq" id="WP_090033765.1">
    <property type="nucleotide sequence ID" value="NZ_BONM01000009.1"/>
</dbReference>
<dbReference type="Proteomes" id="UP000199012">
    <property type="component" value="Unassembled WGS sequence"/>
</dbReference>
<dbReference type="EMBL" id="FOKA01000012">
    <property type="protein sequence ID" value="SFB28401.1"/>
    <property type="molecule type" value="Genomic_DNA"/>
</dbReference>
<keyword evidence="1" id="KW-1133">Transmembrane helix</keyword>
<protein>
    <recommendedName>
        <fullName evidence="4">DUF3099 domain-containing protein</fullName>
    </recommendedName>
</protein>
<organism evidence="2 3">
    <name type="scientific">Cellulomonas marina</name>
    <dbReference type="NCBI Taxonomy" id="988821"/>
    <lineage>
        <taxon>Bacteria</taxon>
        <taxon>Bacillati</taxon>
        <taxon>Actinomycetota</taxon>
        <taxon>Actinomycetes</taxon>
        <taxon>Micrococcales</taxon>
        <taxon>Cellulomonadaceae</taxon>
        <taxon>Cellulomonas</taxon>
    </lineage>
</organism>
<feature type="transmembrane region" description="Helical" evidence="1">
    <location>
        <begin position="56"/>
        <end position="76"/>
    </location>
</feature>
<evidence type="ECO:0000256" key="1">
    <source>
        <dbReference type="SAM" id="Phobius"/>
    </source>
</evidence>
<dbReference type="OrthoDB" id="4229919at2"/>
<dbReference type="InterPro" id="IPR021449">
    <property type="entry name" value="DUF3099"/>
</dbReference>
<evidence type="ECO:0000313" key="2">
    <source>
        <dbReference type="EMBL" id="SFB28401.1"/>
    </source>
</evidence>
<dbReference type="AlphaFoldDB" id="A0A1I0ZSC5"/>
<keyword evidence="3" id="KW-1185">Reference proteome</keyword>
<evidence type="ECO:0000313" key="3">
    <source>
        <dbReference type="Proteomes" id="UP000199012"/>
    </source>
</evidence>
<accession>A0A1I0ZSC5</accession>
<feature type="transmembrane region" description="Helical" evidence="1">
    <location>
        <begin position="32"/>
        <end position="50"/>
    </location>
</feature>
<keyword evidence="1" id="KW-0472">Membrane</keyword>
<reference evidence="2 3" key="1">
    <citation type="submission" date="2016-10" db="EMBL/GenBank/DDBJ databases">
        <authorList>
            <person name="de Groot N.N."/>
        </authorList>
    </citation>
    <scope>NUCLEOTIDE SEQUENCE [LARGE SCALE GENOMIC DNA]</scope>
    <source>
        <strain evidence="2 3">CGMCC 4.6945</strain>
    </source>
</reference>
<evidence type="ECO:0008006" key="4">
    <source>
        <dbReference type="Google" id="ProtNLM"/>
    </source>
</evidence>
<proteinExistence type="predicted"/>
<name>A0A1I0ZSC5_9CELL</name>
<dbReference type="STRING" id="988821.SAMN05421867_11292"/>
<dbReference type="Pfam" id="PF11298">
    <property type="entry name" value="DUF3099"/>
    <property type="match status" value="1"/>
</dbReference>
<gene>
    <name evidence="2" type="ORF">SAMN05421867_11292</name>
</gene>